<feature type="transmembrane region" description="Helical" evidence="7">
    <location>
        <begin position="231"/>
        <end position="251"/>
    </location>
</feature>
<keyword evidence="4 7" id="KW-1133">Transmembrane helix</keyword>
<feature type="transmembrane region" description="Helical" evidence="7">
    <location>
        <begin position="133"/>
        <end position="154"/>
    </location>
</feature>
<sequence>MSDTKSPRSSSSAEGNVNQKPAPEQAVAIIDPNASSLRKAIVLVVVCLALFIDSFNTGGMIVCLNDIETTLHQDPSIVQWVLTAFNLTFGAFLLLAGRISDIYHPKPVFILGFFIVGVFGIGAGFVNNIIGLIIIRAIQGMGASMTIPSAISMLTSAYTDPESRGIALTFFASAGTLGLCLGFVIGGVIVQFASWRWVFWGIACVSVPLSLASIWIIPVPSLRIKSGDKKMDYPGVFGLTASIILLIFAFSQAPTVGWGTARVLAPLIIALLVLTVFFVWQTRLSDEHALIPSKMWFIPNFLILILVSFSNQIYFIGPVVLFSNYYPVQYGWNPLTIGLHFLPTGIISGIICIIFPRQILRLPPRAVLVAGQAMAGLFGILYAFAYTRERYWSFTLPAMILATAGSSVTYLVSNVGVITSVPVDKVGVGSAVFNAAQQVGSAVNVAIVTTILVETTKVQPTSDREAYHGVSSAMWWVVAIGCAEAVASAIFFKPRKNSLEGDGSGAAGAEAGAGEKEEAAAV</sequence>
<dbReference type="GO" id="GO:0022857">
    <property type="term" value="F:transmembrane transporter activity"/>
    <property type="evidence" value="ECO:0007669"/>
    <property type="project" value="InterPro"/>
</dbReference>
<organism evidence="9 10">
    <name type="scientific">Tetrapyrgos nigripes</name>
    <dbReference type="NCBI Taxonomy" id="182062"/>
    <lineage>
        <taxon>Eukaryota</taxon>
        <taxon>Fungi</taxon>
        <taxon>Dikarya</taxon>
        <taxon>Basidiomycota</taxon>
        <taxon>Agaricomycotina</taxon>
        <taxon>Agaricomycetes</taxon>
        <taxon>Agaricomycetidae</taxon>
        <taxon>Agaricales</taxon>
        <taxon>Marasmiineae</taxon>
        <taxon>Marasmiaceae</taxon>
        <taxon>Tetrapyrgos</taxon>
    </lineage>
</organism>
<comment type="subcellular location">
    <subcellularLocation>
        <location evidence="1">Membrane</location>
        <topology evidence="1">Multi-pass membrane protein</topology>
    </subcellularLocation>
</comment>
<feature type="transmembrane region" description="Helical" evidence="7">
    <location>
        <begin position="367"/>
        <end position="385"/>
    </location>
</feature>
<feature type="transmembrane region" description="Helical" evidence="7">
    <location>
        <begin position="473"/>
        <end position="492"/>
    </location>
</feature>
<keyword evidence="2" id="KW-0813">Transport</keyword>
<dbReference type="PANTHER" id="PTHR42718">
    <property type="entry name" value="MAJOR FACILITATOR SUPERFAMILY MULTIDRUG TRANSPORTER MFSC"/>
    <property type="match status" value="1"/>
</dbReference>
<evidence type="ECO:0000259" key="8">
    <source>
        <dbReference type="PROSITE" id="PS50850"/>
    </source>
</evidence>
<dbReference type="AlphaFoldDB" id="A0A8H5CJP3"/>
<evidence type="ECO:0000256" key="3">
    <source>
        <dbReference type="ARBA" id="ARBA00022692"/>
    </source>
</evidence>
<feature type="transmembrane region" description="Helical" evidence="7">
    <location>
        <begin position="432"/>
        <end position="453"/>
    </location>
</feature>
<name>A0A8H5CJP3_9AGAR</name>
<feature type="compositionally biased region" description="Basic and acidic residues" evidence="6">
    <location>
        <begin position="513"/>
        <end position="522"/>
    </location>
</feature>
<comment type="caution">
    <text evidence="9">The sequence shown here is derived from an EMBL/GenBank/DDBJ whole genome shotgun (WGS) entry which is preliminary data.</text>
</comment>
<feature type="transmembrane region" description="Helical" evidence="7">
    <location>
        <begin position="166"/>
        <end position="191"/>
    </location>
</feature>
<keyword evidence="5 7" id="KW-0472">Membrane</keyword>
<evidence type="ECO:0000313" key="9">
    <source>
        <dbReference type="EMBL" id="KAF5343056.1"/>
    </source>
</evidence>
<feature type="transmembrane region" description="Helical" evidence="7">
    <location>
        <begin position="301"/>
        <end position="323"/>
    </location>
</feature>
<keyword evidence="10" id="KW-1185">Reference proteome</keyword>
<feature type="transmembrane region" description="Helical" evidence="7">
    <location>
        <begin position="77"/>
        <end position="96"/>
    </location>
</feature>
<keyword evidence="3 7" id="KW-0812">Transmembrane</keyword>
<dbReference type="OrthoDB" id="440755at2759"/>
<evidence type="ECO:0000256" key="6">
    <source>
        <dbReference type="SAM" id="MobiDB-lite"/>
    </source>
</evidence>
<feature type="transmembrane region" description="Helical" evidence="7">
    <location>
        <begin position="108"/>
        <end position="127"/>
    </location>
</feature>
<evidence type="ECO:0000256" key="2">
    <source>
        <dbReference type="ARBA" id="ARBA00022448"/>
    </source>
</evidence>
<feature type="region of interest" description="Disordered" evidence="6">
    <location>
        <begin position="1"/>
        <end position="20"/>
    </location>
</feature>
<feature type="transmembrane region" description="Helical" evidence="7">
    <location>
        <begin position="40"/>
        <end position="62"/>
    </location>
</feature>
<evidence type="ECO:0000256" key="4">
    <source>
        <dbReference type="ARBA" id="ARBA00022989"/>
    </source>
</evidence>
<feature type="transmembrane region" description="Helical" evidence="7">
    <location>
        <begin position="263"/>
        <end position="280"/>
    </location>
</feature>
<accession>A0A8H5CJP3</accession>
<dbReference type="EMBL" id="JAACJM010000150">
    <property type="protein sequence ID" value="KAF5343056.1"/>
    <property type="molecule type" value="Genomic_DNA"/>
</dbReference>
<dbReference type="Proteomes" id="UP000559256">
    <property type="component" value="Unassembled WGS sequence"/>
</dbReference>
<feature type="compositionally biased region" description="Polar residues" evidence="6">
    <location>
        <begin position="1"/>
        <end position="19"/>
    </location>
</feature>
<dbReference type="PROSITE" id="PS50850">
    <property type="entry name" value="MFS"/>
    <property type="match status" value="1"/>
</dbReference>
<dbReference type="InterPro" id="IPR011701">
    <property type="entry name" value="MFS"/>
</dbReference>
<dbReference type="InterPro" id="IPR020846">
    <property type="entry name" value="MFS_dom"/>
</dbReference>
<proteinExistence type="predicted"/>
<evidence type="ECO:0000256" key="5">
    <source>
        <dbReference type="ARBA" id="ARBA00023136"/>
    </source>
</evidence>
<dbReference type="Gene3D" id="1.20.1250.20">
    <property type="entry name" value="MFS general substrate transporter like domains"/>
    <property type="match status" value="2"/>
</dbReference>
<protein>
    <recommendedName>
        <fullName evidence="8">Major facilitator superfamily (MFS) profile domain-containing protein</fullName>
    </recommendedName>
</protein>
<feature type="domain" description="Major facilitator superfamily (MFS) profile" evidence="8">
    <location>
        <begin position="42"/>
        <end position="497"/>
    </location>
</feature>
<gene>
    <name evidence="9" type="ORF">D9758_011132</name>
</gene>
<evidence type="ECO:0000256" key="7">
    <source>
        <dbReference type="SAM" id="Phobius"/>
    </source>
</evidence>
<dbReference type="InterPro" id="IPR036259">
    <property type="entry name" value="MFS_trans_sf"/>
</dbReference>
<dbReference type="GO" id="GO:0016020">
    <property type="term" value="C:membrane"/>
    <property type="evidence" value="ECO:0007669"/>
    <property type="project" value="UniProtKB-SubCell"/>
</dbReference>
<dbReference type="PANTHER" id="PTHR42718:SF9">
    <property type="entry name" value="MAJOR FACILITATOR SUPERFAMILY MULTIDRUG TRANSPORTER MFSC"/>
    <property type="match status" value="1"/>
</dbReference>
<dbReference type="Pfam" id="PF07690">
    <property type="entry name" value="MFS_1"/>
    <property type="match status" value="1"/>
</dbReference>
<feature type="transmembrane region" description="Helical" evidence="7">
    <location>
        <begin position="391"/>
        <end position="412"/>
    </location>
</feature>
<feature type="transmembrane region" description="Helical" evidence="7">
    <location>
        <begin position="335"/>
        <end position="355"/>
    </location>
</feature>
<evidence type="ECO:0000256" key="1">
    <source>
        <dbReference type="ARBA" id="ARBA00004141"/>
    </source>
</evidence>
<evidence type="ECO:0000313" key="10">
    <source>
        <dbReference type="Proteomes" id="UP000559256"/>
    </source>
</evidence>
<feature type="region of interest" description="Disordered" evidence="6">
    <location>
        <begin position="499"/>
        <end position="522"/>
    </location>
</feature>
<dbReference type="SUPFAM" id="SSF103473">
    <property type="entry name" value="MFS general substrate transporter"/>
    <property type="match status" value="1"/>
</dbReference>
<reference evidence="9 10" key="1">
    <citation type="journal article" date="2020" name="ISME J.">
        <title>Uncovering the hidden diversity of litter-decomposition mechanisms in mushroom-forming fungi.</title>
        <authorList>
            <person name="Floudas D."/>
            <person name="Bentzer J."/>
            <person name="Ahren D."/>
            <person name="Johansson T."/>
            <person name="Persson P."/>
            <person name="Tunlid A."/>
        </authorList>
    </citation>
    <scope>NUCLEOTIDE SEQUENCE [LARGE SCALE GENOMIC DNA]</scope>
    <source>
        <strain evidence="9 10">CBS 291.85</strain>
    </source>
</reference>
<feature type="transmembrane region" description="Helical" evidence="7">
    <location>
        <begin position="197"/>
        <end position="219"/>
    </location>
</feature>